<dbReference type="InterPro" id="IPR050465">
    <property type="entry name" value="UPF0194_transport"/>
</dbReference>
<dbReference type="EMBL" id="JBBMEX010000005">
    <property type="protein sequence ID" value="MEQ2557459.1"/>
    <property type="molecule type" value="Genomic_DNA"/>
</dbReference>
<dbReference type="Gene3D" id="2.40.30.170">
    <property type="match status" value="1"/>
</dbReference>
<feature type="domain" description="YknX-like beta-barrel" evidence="5">
    <location>
        <begin position="358"/>
        <end position="437"/>
    </location>
</feature>
<feature type="compositionally biased region" description="Basic and acidic residues" evidence="4">
    <location>
        <begin position="150"/>
        <end position="162"/>
    </location>
</feature>
<dbReference type="Proteomes" id="UP001454489">
    <property type="component" value="Unassembled WGS sequence"/>
</dbReference>
<sequence>MNKKKVVILVLVIVLAAGAVGGGIFAFKKQKDKKTKVDVYPVSLMDMGGGDGNGESYSSGTVTDDKSQVIYLEDSDKVAEVYVKEGDKVKEGDPLMRYDMEEANLNVDMKTLDVENAENDLVIAQRELEKLKNMTPVAETPTVPDEPEEPAPKPEVPEKDGDAYNIIGKSAKSYEGKGTQEKPYRFLCTEKAYVTGEYLNYLKKHSYTAVFEIHEDNKKDGDVLNAWLVNGSSIKEEYDAESKWSVASRQEVTDEDTTEPDTTDDSADDESDSGDDESSMGYTASELAEKIREKEKEIRELDITKRKAALELEEAKKVSGDGILKASVNGTVDTACDPSDPPNDGSPFLEVRGQDSLYVTGTLSELMLGEIQTGQKVQISSWESGKTYEGEITEISTTPVDGSNYMGDGNPNASYYTYKALVKDSKGLHNGEGVDLNISQDANSGSSVLCIEKAYVRTVDGTSYVMKEDKNGRLKKQKVKTGKTYYGQAVEILSGLDGSEYIAFPYGKNVKEGVRVRETDELAY</sequence>
<feature type="coiled-coil region" evidence="3">
    <location>
        <begin position="100"/>
        <end position="134"/>
    </location>
</feature>
<evidence type="ECO:0000259" key="5">
    <source>
        <dbReference type="Pfam" id="PF25990"/>
    </source>
</evidence>
<gene>
    <name evidence="6" type="ORF">WMO43_06220</name>
</gene>
<feature type="region of interest" description="Disordered" evidence="4">
    <location>
        <begin position="136"/>
        <end position="163"/>
    </location>
</feature>
<dbReference type="Pfam" id="PF25990">
    <property type="entry name" value="Beta-barrel_YknX"/>
    <property type="match status" value="1"/>
</dbReference>
<evidence type="ECO:0000256" key="1">
    <source>
        <dbReference type="ARBA" id="ARBA00004196"/>
    </source>
</evidence>
<evidence type="ECO:0000256" key="3">
    <source>
        <dbReference type="SAM" id="Coils"/>
    </source>
</evidence>
<accession>A0ABV1HCM2</accession>
<evidence type="ECO:0000256" key="2">
    <source>
        <dbReference type="ARBA" id="ARBA00023054"/>
    </source>
</evidence>
<keyword evidence="7" id="KW-1185">Reference proteome</keyword>
<feature type="region of interest" description="Disordered" evidence="4">
    <location>
        <begin position="239"/>
        <end position="289"/>
    </location>
</feature>
<dbReference type="PANTHER" id="PTHR32347">
    <property type="entry name" value="EFFLUX SYSTEM COMPONENT YKNX-RELATED"/>
    <property type="match status" value="1"/>
</dbReference>
<proteinExistence type="predicted"/>
<evidence type="ECO:0000313" key="7">
    <source>
        <dbReference type="Proteomes" id="UP001454489"/>
    </source>
</evidence>
<dbReference type="PANTHER" id="PTHR32347:SF14">
    <property type="entry name" value="EFFLUX SYSTEM COMPONENT YKNX-RELATED"/>
    <property type="match status" value="1"/>
</dbReference>
<name>A0ABV1HCM2_9FIRM</name>
<dbReference type="RefSeq" id="WP_177962851.1">
    <property type="nucleotide sequence ID" value="NZ_JBBMEX010000005.1"/>
</dbReference>
<comment type="caution">
    <text evidence="6">The sequence shown here is derived from an EMBL/GenBank/DDBJ whole genome shotgun (WGS) entry which is preliminary data.</text>
</comment>
<dbReference type="Gene3D" id="2.40.420.20">
    <property type="match status" value="1"/>
</dbReference>
<evidence type="ECO:0000313" key="6">
    <source>
        <dbReference type="EMBL" id="MEQ2557459.1"/>
    </source>
</evidence>
<protein>
    <submittedName>
        <fullName evidence="6">HlyD family efflux transporter periplasmic adaptor subunit</fullName>
    </submittedName>
</protein>
<evidence type="ECO:0000256" key="4">
    <source>
        <dbReference type="SAM" id="MobiDB-lite"/>
    </source>
</evidence>
<organism evidence="6 7">
    <name type="scientific">Maccoyibacter intestinihominis</name>
    <dbReference type="NCBI Taxonomy" id="3133499"/>
    <lineage>
        <taxon>Bacteria</taxon>
        <taxon>Bacillati</taxon>
        <taxon>Bacillota</taxon>
        <taxon>Clostridia</taxon>
        <taxon>Lachnospirales</taxon>
        <taxon>Lachnospiraceae</taxon>
        <taxon>Maccoyibacter</taxon>
    </lineage>
</organism>
<comment type="subcellular location">
    <subcellularLocation>
        <location evidence="1">Cell envelope</location>
    </subcellularLocation>
</comment>
<feature type="compositionally biased region" description="Acidic residues" evidence="4">
    <location>
        <begin position="253"/>
        <end position="278"/>
    </location>
</feature>
<reference evidence="6 7" key="1">
    <citation type="submission" date="2024-03" db="EMBL/GenBank/DDBJ databases">
        <title>Human intestinal bacterial collection.</title>
        <authorList>
            <person name="Pauvert C."/>
            <person name="Hitch T.C.A."/>
            <person name="Clavel T."/>
        </authorList>
    </citation>
    <scope>NUCLEOTIDE SEQUENCE [LARGE SCALE GENOMIC DNA]</scope>
    <source>
        <strain evidence="6 7">CLA-AA-H185</strain>
    </source>
</reference>
<keyword evidence="2 3" id="KW-0175">Coiled coil</keyword>
<dbReference type="InterPro" id="IPR058636">
    <property type="entry name" value="Beta-barrel_YknX"/>
</dbReference>
<dbReference type="Gene3D" id="2.40.50.100">
    <property type="match status" value="1"/>
</dbReference>